<dbReference type="PROSITE" id="PS00446">
    <property type="entry name" value="RNA_POL_D_30KD"/>
    <property type="match status" value="1"/>
</dbReference>
<dbReference type="InterPro" id="IPR011263">
    <property type="entry name" value="DNA-dir_RNA_pol_RpoA/D/Rpb3"/>
</dbReference>
<dbReference type="Pfam" id="PF01193">
    <property type="entry name" value="RNA_pol_L"/>
    <property type="match status" value="1"/>
</dbReference>
<feature type="compositionally biased region" description="Basic and acidic residues" evidence="7">
    <location>
        <begin position="99"/>
        <end position="118"/>
    </location>
</feature>
<feature type="compositionally biased region" description="Basic and acidic residues" evidence="7">
    <location>
        <begin position="705"/>
        <end position="714"/>
    </location>
</feature>
<dbReference type="OrthoDB" id="2149700at2759"/>
<sequence>MKQQTVATTSTNTAALVPHRYQYPLDVPRILRLLRPLKAKISAIELAIKSAPSYGYAANSSNSNNSISSNNNNDNNRTTTTSATDQRERHPRRGRHSRSQHEEQELRPRRVRTEHDYGCHTVSSTSLHNSETTATRAASARSGRDLLIKRFQSSLTDVFKELVDKYWWQPICDDYDLPLNSSLSKVLSKGIKPSQYTLGITCAFAVGRVIASLSDDDVVLVDKYYRIMPESMRRFALLEHAVQMCTSLIPIKDMLKQLAEVCVRYRADAQAMYILEHLLVNQDEVFQLDYRWAYIAASRIDSADSWVKIWAQKAPVSFFTSRQFSALTRELPQHGVTLIQASVKIHMGRIGADLPECTRRARSVRLATSLIEESLKLHERLAEGHGSLPQSTLLTRREMYDEGIGHLARYLFEEHVLEPESWQKSVALALALHTLYGAVTASPESTTVYVGVNSWVELLENRATVGICASDFNVVMQAYGTLTNLNALALMLDAVGLYSLSMTLVDRMLTDFYELEDATCHQLGYPCDVTIQSLELIRKELEQRKMQHDRENGWIYDDVMETWVEVTPAKKSAPQPTPYSPFVMNRPIQYSLTPVRWSNRLGRRRGRDSDNGADSKSESDADERVYDAPVDLEVLARFTIEDESDNENHSGHELLPPPDSESEYNASDNAAHRSNTTSSESDPSAEEDDASTFEDALGGDDEVYYESKSEDEVVARPSRRRLQKDNNNTRVLSPDVTIIIDSTDHSDDDFQVSDGNGSDGNRNGSFTSAAGDTSIVSDDSRQDSNNESSKSIVMMRALKGRRRQVPKPKSEDDSDWKEGGASAEDVYVISDDDGDFNQGSSNEASQGSDYQPTYRKRSSQRLSQRRHALNTPESESDADIQDDDDVPIIPRKFFRQAQRRNSAARQEQHHTPSHPPSPPQESSKASSRTQLRKRRPRSSALPAGLDSSSDDNTMASDVQESIQKPKSRPSGGSRSSQPSTSQPRTKPMPSSSRHSRVAIKPNVTTRVYRSSSSHRATKETPSTSEDFDMDDFVDTRPSKSNTRSTLTYNARSVSTSRSSKDATMRVHSVSHRKRVIVSDGDDDDDDDLVAGQGCPSHGSNTAFTKPTLQATRSLEKRRAAIESDISDSPPRTKTRPRVTVTQSHTRKRNRIEDDNDVISEHSDIFDESGYTASTRKNEKSSKESGGSKSNKTKSTVIVAEDSLDDAEDFKQDWTMVAEKKNFSHNDLNTLRSRVIVERDRVTSTASTDFPHNYPGQNLAWDFEKFKENFKLKINKLSKTEMEFDMIGIDAAVANAFRRILIAEVPTMAVSNVFIMNNTSIVVDEVLAHRLGLVPILADPTKFDFKGKEETPTDLNTIVFKLQASCRRNPNAAENETDPLKKYIHANVYSGDMKWSPQGDQAERFKECPIKPVFDDIVVTKLRPGQEVDIEIHCEKGLGQDHAKWSPVATASYRLMPEILINGEITGEAAVRFQKCFPEGVVDVVEENGVKKAVVVNPRKDTVSREVLRHAEFENKVKLTRVRDHFIFKIESVGAIEPQDLFVQAVQVLMDKAGTVKRSLQNTLQAE</sequence>
<feature type="compositionally biased region" description="Polar residues" evidence="7">
    <location>
        <begin position="1038"/>
        <end position="1057"/>
    </location>
</feature>
<keyword evidence="10" id="KW-1185">Reference proteome</keyword>
<dbReference type="SUPFAM" id="SSF55257">
    <property type="entry name" value="RBP11-like subunits of RNA polymerase"/>
    <property type="match status" value="1"/>
</dbReference>
<evidence type="ECO:0000256" key="5">
    <source>
        <dbReference type="ARBA" id="ARBA00023242"/>
    </source>
</evidence>
<dbReference type="InterPro" id="IPR022842">
    <property type="entry name" value="RNAP_Rpo3/Rpb3/RPAC1"/>
</dbReference>
<protein>
    <recommendedName>
        <fullName evidence="2">DNA-directed RNA polymerases I and III subunit RPAC1</fullName>
    </recommendedName>
</protein>
<evidence type="ECO:0000256" key="3">
    <source>
        <dbReference type="ARBA" id="ARBA00022478"/>
    </source>
</evidence>
<feature type="compositionally biased region" description="Low complexity" evidence="7">
    <location>
        <begin position="968"/>
        <end position="987"/>
    </location>
</feature>
<evidence type="ECO:0000256" key="4">
    <source>
        <dbReference type="ARBA" id="ARBA00023163"/>
    </source>
</evidence>
<dbReference type="SMART" id="SM00662">
    <property type="entry name" value="RPOLD"/>
    <property type="match status" value="1"/>
</dbReference>
<dbReference type="InterPro" id="IPR036603">
    <property type="entry name" value="RBP11-like"/>
</dbReference>
<feature type="compositionally biased region" description="Polar residues" evidence="7">
    <location>
        <begin position="766"/>
        <end position="777"/>
    </location>
</feature>
<comment type="similarity">
    <text evidence="6">Belongs to the archaeal Rpo3/eukaryotic RPB3 RNA polymerase subunit family.</text>
</comment>
<feature type="compositionally biased region" description="Polar residues" evidence="7">
    <location>
        <begin position="837"/>
        <end position="851"/>
    </location>
</feature>
<dbReference type="GO" id="GO:0003677">
    <property type="term" value="F:DNA binding"/>
    <property type="evidence" value="ECO:0007669"/>
    <property type="project" value="InterPro"/>
</dbReference>
<proteinExistence type="inferred from homology"/>
<feature type="compositionally biased region" description="Polar residues" evidence="7">
    <location>
        <begin position="663"/>
        <end position="675"/>
    </location>
</feature>
<feature type="compositionally biased region" description="Acidic residues" evidence="7">
    <location>
        <begin position="683"/>
        <end position="704"/>
    </location>
</feature>
<feature type="compositionally biased region" description="Low complexity" evidence="7">
    <location>
        <begin position="59"/>
        <end position="82"/>
    </location>
</feature>
<dbReference type="HAMAP" id="MF_00320">
    <property type="entry name" value="RNApol_arch_Rpo3"/>
    <property type="match status" value="1"/>
</dbReference>
<feature type="compositionally biased region" description="Polar residues" evidence="7">
    <location>
        <begin position="1002"/>
        <end position="1024"/>
    </location>
</feature>
<dbReference type="EMBL" id="JAAAUQ010000526">
    <property type="protein sequence ID" value="KAF9149468.1"/>
    <property type="molecule type" value="Genomic_DNA"/>
</dbReference>
<evidence type="ECO:0000313" key="9">
    <source>
        <dbReference type="EMBL" id="KAF9149468.1"/>
    </source>
</evidence>
<feature type="region of interest" description="Disordered" evidence="7">
    <location>
        <begin position="601"/>
        <end position="628"/>
    </location>
</feature>
<dbReference type="Gene3D" id="2.170.120.12">
    <property type="entry name" value="DNA-directed RNA polymerase, insert domain"/>
    <property type="match status" value="1"/>
</dbReference>
<keyword evidence="4" id="KW-0804">Transcription</keyword>
<feature type="compositionally biased region" description="Low complexity" evidence="7">
    <location>
        <begin position="130"/>
        <end position="139"/>
    </location>
</feature>
<dbReference type="InterPro" id="IPR050518">
    <property type="entry name" value="Rpo3/RPB3_RNA_Pol_subunit"/>
</dbReference>
<evidence type="ECO:0000256" key="7">
    <source>
        <dbReference type="SAM" id="MobiDB-lite"/>
    </source>
</evidence>
<dbReference type="InterPro" id="IPR033901">
    <property type="entry name" value="RNAPI/III_AC40"/>
</dbReference>
<dbReference type="FunFam" id="2.170.120.12:FF:000003">
    <property type="entry name" value="Dna-directed rna polymerases i and iii subunit"/>
    <property type="match status" value="1"/>
</dbReference>
<dbReference type="PANTHER" id="PTHR11800:SF13">
    <property type="entry name" value="DNA-DIRECTED RNA POLYMERASES I AND III SUBUNIT RPAC1"/>
    <property type="match status" value="1"/>
</dbReference>
<feature type="region of interest" description="Disordered" evidence="7">
    <location>
        <begin position="641"/>
        <end position="1108"/>
    </location>
</feature>
<dbReference type="GO" id="GO:0055029">
    <property type="term" value="C:nuclear DNA-directed RNA polymerase complex"/>
    <property type="evidence" value="ECO:0007669"/>
    <property type="project" value="UniProtKB-ARBA"/>
</dbReference>
<dbReference type="GO" id="GO:0005666">
    <property type="term" value="C:RNA polymerase III complex"/>
    <property type="evidence" value="ECO:0007669"/>
    <property type="project" value="TreeGrafter"/>
</dbReference>
<dbReference type="InterPro" id="IPR011262">
    <property type="entry name" value="DNA-dir_RNA_pol_insert"/>
</dbReference>
<keyword evidence="3 9" id="KW-0240">DNA-directed RNA polymerase</keyword>
<feature type="compositionally biased region" description="Low complexity" evidence="7">
    <location>
        <begin position="1183"/>
        <end position="1193"/>
    </location>
</feature>
<comment type="caution">
    <text evidence="9">The sequence shown here is derived from an EMBL/GenBank/DDBJ whole genome shotgun (WGS) entry which is preliminary data.</text>
</comment>
<feature type="compositionally biased region" description="Basic residues" evidence="7">
    <location>
        <begin position="854"/>
        <end position="868"/>
    </location>
</feature>
<dbReference type="SUPFAM" id="SSF56553">
    <property type="entry name" value="Insert subdomain of RNA polymerase alpha subunit"/>
    <property type="match status" value="1"/>
</dbReference>
<dbReference type="GO" id="GO:0006351">
    <property type="term" value="P:DNA-templated transcription"/>
    <property type="evidence" value="ECO:0007669"/>
    <property type="project" value="InterPro"/>
</dbReference>
<dbReference type="GO" id="GO:0046983">
    <property type="term" value="F:protein dimerization activity"/>
    <property type="evidence" value="ECO:0007669"/>
    <property type="project" value="InterPro"/>
</dbReference>
<evidence type="ECO:0000259" key="8">
    <source>
        <dbReference type="SMART" id="SM00662"/>
    </source>
</evidence>
<dbReference type="Pfam" id="PF01000">
    <property type="entry name" value="RNA_pol_A_bac"/>
    <property type="match status" value="1"/>
</dbReference>
<dbReference type="InterPro" id="IPR036643">
    <property type="entry name" value="RNApol_insert_sf"/>
</dbReference>
<feature type="compositionally biased region" description="Polar residues" evidence="7">
    <location>
        <begin position="946"/>
        <end position="962"/>
    </location>
</feature>
<dbReference type="GO" id="GO:0005736">
    <property type="term" value="C:RNA polymerase I complex"/>
    <property type="evidence" value="ECO:0007669"/>
    <property type="project" value="TreeGrafter"/>
</dbReference>
<keyword evidence="5" id="KW-0539">Nucleus</keyword>
<organism evidence="9 10">
    <name type="scientific">Linnemannia schmuckeri</name>
    <dbReference type="NCBI Taxonomy" id="64567"/>
    <lineage>
        <taxon>Eukaryota</taxon>
        <taxon>Fungi</taxon>
        <taxon>Fungi incertae sedis</taxon>
        <taxon>Mucoromycota</taxon>
        <taxon>Mortierellomycotina</taxon>
        <taxon>Mortierellomycetes</taxon>
        <taxon>Mortierellales</taxon>
        <taxon>Mortierellaceae</taxon>
        <taxon>Linnemannia</taxon>
    </lineage>
</organism>
<evidence type="ECO:0000256" key="1">
    <source>
        <dbReference type="ARBA" id="ARBA00004123"/>
    </source>
</evidence>
<feature type="region of interest" description="Disordered" evidence="7">
    <location>
        <begin position="1121"/>
        <end position="1193"/>
    </location>
</feature>
<name>A0A9P5RX19_9FUNG</name>
<feature type="domain" description="DNA-directed RNA polymerase RpoA/D/Rpb3-type" evidence="8">
    <location>
        <begin position="1280"/>
        <end position="1558"/>
    </location>
</feature>
<evidence type="ECO:0000256" key="6">
    <source>
        <dbReference type="ARBA" id="ARBA00025804"/>
    </source>
</evidence>
<reference evidence="9" key="1">
    <citation type="journal article" date="2020" name="Fungal Divers.">
        <title>Resolving the Mortierellaceae phylogeny through synthesis of multi-gene phylogenetics and phylogenomics.</title>
        <authorList>
            <person name="Vandepol N."/>
            <person name="Liber J."/>
            <person name="Desiro A."/>
            <person name="Na H."/>
            <person name="Kennedy M."/>
            <person name="Barry K."/>
            <person name="Grigoriev I.V."/>
            <person name="Miller A.N."/>
            <person name="O'Donnell K."/>
            <person name="Stajich J.E."/>
            <person name="Bonito G."/>
        </authorList>
    </citation>
    <scope>NUCLEOTIDE SEQUENCE</scope>
    <source>
        <strain evidence="9">NRRL 6426</strain>
    </source>
</reference>
<feature type="region of interest" description="Disordered" evidence="7">
    <location>
        <begin position="54"/>
        <end position="139"/>
    </location>
</feature>
<dbReference type="Proteomes" id="UP000748756">
    <property type="component" value="Unassembled WGS sequence"/>
</dbReference>
<feature type="compositionally biased region" description="Acidic residues" evidence="7">
    <location>
        <begin position="1079"/>
        <end position="1088"/>
    </location>
</feature>
<feature type="compositionally biased region" description="Basic residues" evidence="7">
    <location>
        <begin position="89"/>
        <end position="98"/>
    </location>
</feature>
<evidence type="ECO:0000256" key="2">
    <source>
        <dbReference type="ARBA" id="ARBA00022083"/>
    </source>
</evidence>
<dbReference type="InterPro" id="IPR001514">
    <property type="entry name" value="DNA-dir_RNA_pol_30-40kDasu_CS"/>
</dbReference>
<comment type="subcellular location">
    <subcellularLocation>
        <location evidence="1">Nucleus</location>
    </subcellularLocation>
</comment>
<dbReference type="CDD" id="cd07032">
    <property type="entry name" value="RNAP_I_II_AC40"/>
    <property type="match status" value="1"/>
</dbReference>
<feature type="compositionally biased region" description="Acidic residues" evidence="7">
    <location>
        <begin position="874"/>
        <end position="886"/>
    </location>
</feature>
<dbReference type="GO" id="GO:0003899">
    <property type="term" value="F:DNA-directed RNA polymerase activity"/>
    <property type="evidence" value="ECO:0007669"/>
    <property type="project" value="InterPro"/>
</dbReference>
<dbReference type="NCBIfam" id="NF001988">
    <property type="entry name" value="PRK00783.1"/>
    <property type="match status" value="1"/>
</dbReference>
<feature type="compositionally biased region" description="Low complexity" evidence="7">
    <location>
        <begin position="753"/>
        <end position="765"/>
    </location>
</feature>
<accession>A0A9P5RX19</accession>
<dbReference type="Gene3D" id="3.30.1360.10">
    <property type="entry name" value="RNA polymerase, RBP11-like subunit"/>
    <property type="match status" value="1"/>
</dbReference>
<gene>
    <name evidence="9" type="primary">POLR1C</name>
    <name evidence="9" type="ORF">BG015_008743</name>
</gene>
<feature type="compositionally biased region" description="Polar residues" evidence="7">
    <location>
        <begin position="1097"/>
        <end position="1108"/>
    </location>
</feature>
<feature type="compositionally biased region" description="Basic and acidic residues" evidence="7">
    <location>
        <begin position="607"/>
        <end position="626"/>
    </location>
</feature>
<evidence type="ECO:0000313" key="10">
    <source>
        <dbReference type="Proteomes" id="UP000748756"/>
    </source>
</evidence>
<dbReference type="PANTHER" id="PTHR11800">
    <property type="entry name" value="DNA-DIRECTED RNA POLYMERASE"/>
    <property type="match status" value="1"/>
</dbReference>